<comment type="caution">
    <text evidence="2">The sequence shown here is derived from an EMBL/GenBank/DDBJ whole genome shotgun (WGS) entry which is preliminary data.</text>
</comment>
<proteinExistence type="predicted"/>
<reference evidence="2 3" key="1">
    <citation type="submission" date="2016-09" db="EMBL/GenBank/DDBJ databases">
        <authorList>
            <person name="Capua I."/>
            <person name="De Benedictis P."/>
            <person name="Joannis T."/>
            <person name="Lombin L.H."/>
            <person name="Cattoli G."/>
        </authorList>
    </citation>
    <scope>NUCLEOTIDE SEQUENCE [LARGE SCALE GENOMIC DNA]</scope>
    <source>
        <strain evidence="2 3">IMI 309357</strain>
    </source>
</reference>
<feature type="chain" id="PRO_5009602962" evidence="1">
    <location>
        <begin position="19"/>
        <end position="101"/>
    </location>
</feature>
<organism evidence="2 3">
    <name type="scientific">Colletotrichum orchidophilum</name>
    <dbReference type="NCBI Taxonomy" id="1209926"/>
    <lineage>
        <taxon>Eukaryota</taxon>
        <taxon>Fungi</taxon>
        <taxon>Dikarya</taxon>
        <taxon>Ascomycota</taxon>
        <taxon>Pezizomycotina</taxon>
        <taxon>Sordariomycetes</taxon>
        <taxon>Hypocreomycetidae</taxon>
        <taxon>Glomerellales</taxon>
        <taxon>Glomerellaceae</taxon>
        <taxon>Colletotrichum</taxon>
    </lineage>
</organism>
<keyword evidence="1" id="KW-0732">Signal</keyword>
<protein>
    <submittedName>
        <fullName evidence="2">Uncharacterized protein</fullName>
    </submittedName>
</protein>
<dbReference type="GeneID" id="34556311"/>
<gene>
    <name evidence="2" type="ORF">CORC01_03151</name>
</gene>
<keyword evidence="3" id="KW-1185">Reference proteome</keyword>
<feature type="signal peptide" evidence="1">
    <location>
        <begin position="1"/>
        <end position="18"/>
    </location>
</feature>
<accession>A0A1G4BJQ4</accession>
<name>A0A1G4BJQ4_9PEZI</name>
<dbReference type="Proteomes" id="UP000176998">
    <property type="component" value="Unassembled WGS sequence"/>
</dbReference>
<dbReference type="AlphaFoldDB" id="A0A1G4BJQ4"/>
<dbReference type="RefSeq" id="XP_022478803.1">
    <property type="nucleotide sequence ID" value="XM_022614801.1"/>
</dbReference>
<evidence type="ECO:0000256" key="1">
    <source>
        <dbReference type="SAM" id="SignalP"/>
    </source>
</evidence>
<evidence type="ECO:0000313" key="3">
    <source>
        <dbReference type="Proteomes" id="UP000176998"/>
    </source>
</evidence>
<evidence type="ECO:0000313" key="2">
    <source>
        <dbReference type="EMBL" id="OHF01661.1"/>
    </source>
</evidence>
<sequence length="101" mass="11296">MGFFQLTLFTLLATQGLAAPTTTRKPGFDSLAKEDPVIAAGKTPPFNPLWHYCQMACRCEDLKEKDRDASYFQCITNPNCEQCERVGMKVNPPPSLSKRLV</sequence>
<dbReference type="EMBL" id="MJBS01000018">
    <property type="protein sequence ID" value="OHF01661.1"/>
    <property type="molecule type" value="Genomic_DNA"/>
</dbReference>
<dbReference type="OrthoDB" id="4841993at2759"/>